<dbReference type="KEGG" id="vg:29061736"/>
<gene>
    <name evidence="1" type="ORF">EARLPHILLIPIV_133</name>
</gene>
<proteinExistence type="predicted"/>
<name>A0A1B2ICN5_9CAUD</name>
<dbReference type="OrthoDB" id="25366at10239"/>
<organism evidence="1 2">
    <name type="scientific">Erwinia phage vB_EamM_EarlPhillipIV</name>
    <dbReference type="NCBI Taxonomy" id="1883372"/>
    <lineage>
        <taxon>Viruses</taxon>
        <taxon>Duplodnaviria</taxon>
        <taxon>Heunggongvirae</taxon>
        <taxon>Uroviricota</taxon>
        <taxon>Caudoviricetes</taxon>
        <taxon>Chimalliviridae</taxon>
        <taxon>Derbicusvirus</taxon>
        <taxon>Derbicusvirus derbicus</taxon>
    </lineage>
</organism>
<dbReference type="GeneID" id="29061736"/>
<reference evidence="1 2" key="1">
    <citation type="submission" date="2016-06" db="EMBL/GenBank/DDBJ databases">
        <authorList>
            <person name="Kjaerup R.B."/>
            <person name="Dalgaard T.S."/>
            <person name="Juul-Madsen H.R."/>
        </authorList>
    </citation>
    <scope>NUCLEOTIDE SEQUENCE [LARGE SCALE GENOMIC DNA]</scope>
</reference>
<dbReference type="EMBL" id="KX397367">
    <property type="protein sequence ID" value="ANZ48982.1"/>
    <property type="molecule type" value="Genomic_DNA"/>
</dbReference>
<dbReference type="RefSeq" id="YP_009278445.1">
    <property type="nucleotide sequence ID" value="NC_031007.1"/>
</dbReference>
<accession>A0A1B2ICN5</accession>
<dbReference type="Proteomes" id="UP000201594">
    <property type="component" value="Segment"/>
</dbReference>
<protein>
    <submittedName>
        <fullName evidence="1">Uncharacterized protein</fullName>
    </submittedName>
</protein>
<evidence type="ECO:0000313" key="1">
    <source>
        <dbReference type="EMBL" id="ANZ48982.1"/>
    </source>
</evidence>
<evidence type="ECO:0000313" key="2">
    <source>
        <dbReference type="Proteomes" id="UP000201594"/>
    </source>
</evidence>
<sequence>MFSRLFWFLVPLVNKRNAELMKRNNQLTALLNAEKLAHVQTKDDVMGLKVIIARHEVGMADLLRKLDHV</sequence>